<dbReference type="EMBL" id="WIGN01000027">
    <property type="protein sequence ID" value="KAF6816515.1"/>
    <property type="molecule type" value="Genomic_DNA"/>
</dbReference>
<dbReference type="Pfam" id="PF20150">
    <property type="entry name" value="2EXR"/>
    <property type="match status" value="1"/>
</dbReference>
<evidence type="ECO:0000313" key="3">
    <source>
        <dbReference type="Proteomes" id="UP000652219"/>
    </source>
</evidence>
<protein>
    <recommendedName>
        <fullName evidence="1">2EXR domain-containing protein</fullName>
    </recommendedName>
</protein>
<name>A0A8H6N211_9PEZI</name>
<proteinExistence type="predicted"/>
<dbReference type="InterPro" id="IPR045518">
    <property type="entry name" value="2EXR"/>
</dbReference>
<dbReference type="PANTHER" id="PTHR35910:SF1">
    <property type="entry name" value="2EXR DOMAIN-CONTAINING PROTEIN"/>
    <property type="match status" value="1"/>
</dbReference>
<dbReference type="PANTHER" id="PTHR35910">
    <property type="entry name" value="2EXR DOMAIN-CONTAINING PROTEIN"/>
    <property type="match status" value="1"/>
</dbReference>
<comment type="caution">
    <text evidence="2">The sequence shown here is derived from an EMBL/GenBank/DDBJ whole genome shotgun (WGS) entry which is preliminary data.</text>
</comment>
<dbReference type="AlphaFoldDB" id="A0A8H6N211"/>
<reference evidence="2 3" key="1">
    <citation type="journal article" date="2020" name="Phytopathology">
        <title>Genome Sequence Resources of Colletotrichum truncatum, C. plurivorum, C. musicola, and C. sojae: Four Species Pathogenic to Soybean (Glycine max).</title>
        <authorList>
            <person name="Rogerio F."/>
            <person name="Boufleur T.R."/>
            <person name="Ciampi-Guillardi M."/>
            <person name="Sukno S.A."/>
            <person name="Thon M.R."/>
            <person name="Massola Junior N.S."/>
            <person name="Baroncelli R."/>
        </authorList>
    </citation>
    <scope>NUCLEOTIDE SEQUENCE [LARGE SCALE GENOMIC DNA]</scope>
    <source>
        <strain evidence="2 3">LFN0009</strain>
    </source>
</reference>
<evidence type="ECO:0000259" key="1">
    <source>
        <dbReference type="Pfam" id="PF20150"/>
    </source>
</evidence>
<feature type="domain" description="2EXR" evidence="1">
    <location>
        <begin position="27"/>
        <end position="124"/>
    </location>
</feature>
<evidence type="ECO:0000313" key="2">
    <source>
        <dbReference type="EMBL" id="KAF6816515.1"/>
    </source>
</evidence>
<accession>A0A8H6N211</accession>
<organism evidence="2 3">
    <name type="scientific">Colletotrichum sojae</name>
    <dbReference type="NCBI Taxonomy" id="2175907"/>
    <lineage>
        <taxon>Eukaryota</taxon>
        <taxon>Fungi</taxon>
        <taxon>Dikarya</taxon>
        <taxon>Ascomycota</taxon>
        <taxon>Pezizomycotina</taxon>
        <taxon>Sordariomycetes</taxon>
        <taxon>Hypocreomycetidae</taxon>
        <taxon>Glomerellales</taxon>
        <taxon>Glomerellaceae</taxon>
        <taxon>Colletotrichum</taxon>
        <taxon>Colletotrichum orchidearum species complex</taxon>
    </lineage>
</organism>
<dbReference type="Proteomes" id="UP000652219">
    <property type="component" value="Unassembled WGS sequence"/>
</dbReference>
<gene>
    <name evidence="2" type="ORF">CSOJ01_02897</name>
</gene>
<keyword evidence="3" id="KW-1185">Reference proteome</keyword>
<sequence length="252" mass="29092">MAASPVEQDFLSELGRMDLRESFSPAFHKFASLPPELRFRIWRLATPRQTLVDRSMDKTMSYTLRRHGPVPAVLHACRESRAELVYDADDRRGARDEQYEMVHVSEEDEETGRGVYMNCQRDTLYLYRAPNRGIVPNAASYANVENLAMEWGLRPCWVQGQCHEGVKFIRQFPSLRTLTIVVTFKVVVMNSDCSASEKNRRERAQKRRAMREIRSEILQAVEAVEAAAEESTEPGWAPPEIRVVPKTKFWTR</sequence>